<dbReference type="EMBL" id="CP092427">
    <property type="protein sequence ID" value="ULP37561.1"/>
    <property type="molecule type" value="Genomic_DNA"/>
</dbReference>
<sequence length="108" mass="11828">MTKFLARIVAWIAAGYPEGVPGPDRVPLLALLRRRLTDDEVRAVVAELTARAEFGDPATNGIDPVDIGVLITQITDDLPSPDDVERVRERLAAQGWPLDDPRDSEDTP</sequence>
<organism evidence="1 4">
    <name type="scientific">Mycolicibacterium rufum</name>
    <dbReference type="NCBI Taxonomy" id="318424"/>
    <lineage>
        <taxon>Bacteria</taxon>
        <taxon>Bacillati</taxon>
        <taxon>Actinomycetota</taxon>
        <taxon>Actinomycetes</taxon>
        <taxon>Mycobacteriales</taxon>
        <taxon>Mycobacteriaceae</taxon>
        <taxon>Mycolicibacterium</taxon>
    </lineage>
</organism>
<evidence type="ECO:0000313" key="2">
    <source>
        <dbReference type="EMBL" id="ULP37561.1"/>
    </source>
</evidence>
<protein>
    <submittedName>
        <fullName evidence="1">DUF3349 domain-containing protein</fullName>
    </submittedName>
</protein>
<dbReference type="Proteomes" id="UP001055159">
    <property type="component" value="Chromosome"/>
</dbReference>
<reference evidence="2" key="3">
    <citation type="submission" date="2022-08" db="EMBL/GenBank/DDBJ databases">
        <title>Whole genome sequencing of non-tuberculosis mycobacteria type-strains.</title>
        <authorList>
            <person name="Igarashi Y."/>
            <person name="Osugi A."/>
            <person name="Mitarai S."/>
        </authorList>
    </citation>
    <scope>NUCLEOTIDE SEQUENCE</scope>
    <source>
        <strain evidence="2">JCM 16372</strain>
    </source>
</reference>
<accession>A0A9X2YEQ4</accession>
<evidence type="ECO:0000313" key="1">
    <source>
        <dbReference type="EMBL" id="MCV7072704.1"/>
    </source>
</evidence>
<name>A0A9X2YEQ4_9MYCO</name>
<evidence type="ECO:0000313" key="3">
    <source>
        <dbReference type="Proteomes" id="UP001055159"/>
    </source>
</evidence>
<dbReference type="Gene3D" id="1.10.10.2390">
    <property type="match status" value="1"/>
</dbReference>
<dbReference type="Gene3D" id="6.10.140.2080">
    <property type="match status" value="1"/>
</dbReference>
<proteinExistence type="predicted"/>
<dbReference type="InterPro" id="IPR021784">
    <property type="entry name" value="DUF3349"/>
</dbReference>
<dbReference type="Pfam" id="PF11829">
    <property type="entry name" value="DUF3349"/>
    <property type="match status" value="1"/>
</dbReference>
<gene>
    <name evidence="1" type="ORF">H7H73_22410</name>
    <name evidence="2" type="ORF">MJO55_03740</name>
</gene>
<reference evidence="1" key="2">
    <citation type="journal article" date="2022" name="BMC Genomics">
        <title>Comparative genome analysis of mycobacteria focusing on tRNA and non-coding RNA.</title>
        <authorList>
            <person name="Behra P.R.K."/>
            <person name="Pettersson B.M.F."/>
            <person name="Ramesh M."/>
            <person name="Das S."/>
            <person name="Dasgupta S."/>
            <person name="Kirsebom L.A."/>
        </authorList>
    </citation>
    <scope>NUCLEOTIDE SEQUENCE</scope>
    <source>
        <strain evidence="1">DSM 45406</strain>
    </source>
</reference>
<reference evidence="1" key="1">
    <citation type="submission" date="2020-07" db="EMBL/GenBank/DDBJ databases">
        <authorList>
            <person name="Pettersson B.M.F."/>
            <person name="Behra P.R.K."/>
            <person name="Ramesh M."/>
            <person name="Das S."/>
            <person name="Dasgupta S."/>
            <person name="Kirsebom L.A."/>
        </authorList>
    </citation>
    <scope>NUCLEOTIDE SEQUENCE</scope>
    <source>
        <strain evidence="1">DSM 45406</strain>
    </source>
</reference>
<dbReference type="RefSeq" id="WP_043405126.1">
    <property type="nucleotide sequence ID" value="NZ_CP092427.2"/>
</dbReference>
<dbReference type="AlphaFoldDB" id="A0A9X2YEQ4"/>
<dbReference type="Proteomes" id="UP001140272">
    <property type="component" value="Unassembled WGS sequence"/>
</dbReference>
<evidence type="ECO:0000313" key="4">
    <source>
        <dbReference type="Proteomes" id="UP001140272"/>
    </source>
</evidence>
<dbReference type="EMBL" id="JACKRN010000740">
    <property type="protein sequence ID" value="MCV7072704.1"/>
    <property type="molecule type" value="Genomic_DNA"/>
</dbReference>
<keyword evidence="3" id="KW-1185">Reference proteome</keyword>